<dbReference type="InterPro" id="IPR016047">
    <property type="entry name" value="M23ase_b-sheet_dom"/>
</dbReference>
<proteinExistence type="predicted"/>
<comment type="caution">
    <text evidence="2">The sequence shown here is derived from an EMBL/GenBank/DDBJ whole genome shotgun (WGS) entry which is preliminary data.</text>
</comment>
<dbReference type="Proteomes" id="UP000028725">
    <property type="component" value="Unassembled WGS sequence"/>
</dbReference>
<dbReference type="SUPFAM" id="SSF51261">
    <property type="entry name" value="Duplicated hybrid motif"/>
    <property type="match status" value="1"/>
</dbReference>
<evidence type="ECO:0000313" key="3">
    <source>
        <dbReference type="Proteomes" id="UP000028725"/>
    </source>
</evidence>
<reference evidence="2 3" key="1">
    <citation type="submission" date="2014-04" db="EMBL/GenBank/DDBJ databases">
        <title>Genome assembly of Hyalangium minutum DSM 14724.</title>
        <authorList>
            <person name="Sharma G."/>
            <person name="Subramanian S."/>
        </authorList>
    </citation>
    <scope>NUCLEOTIDE SEQUENCE [LARGE SCALE GENOMIC DNA]</scope>
    <source>
        <strain evidence="2 3">DSM 14724</strain>
    </source>
</reference>
<dbReference type="PATRIC" id="fig|394096.3.peg.8799"/>
<dbReference type="EMBL" id="JMCB01000032">
    <property type="protein sequence ID" value="KFE59809.1"/>
    <property type="molecule type" value="Genomic_DNA"/>
</dbReference>
<gene>
    <name evidence="2" type="ORF">DB31_6082</name>
</gene>
<evidence type="ECO:0000313" key="2">
    <source>
        <dbReference type="EMBL" id="KFE59809.1"/>
    </source>
</evidence>
<dbReference type="Gene3D" id="2.70.70.10">
    <property type="entry name" value="Glucose Permease (Domain IIA)"/>
    <property type="match status" value="1"/>
</dbReference>
<organism evidence="2 3">
    <name type="scientific">Hyalangium minutum</name>
    <dbReference type="NCBI Taxonomy" id="394096"/>
    <lineage>
        <taxon>Bacteria</taxon>
        <taxon>Pseudomonadati</taxon>
        <taxon>Myxococcota</taxon>
        <taxon>Myxococcia</taxon>
        <taxon>Myxococcales</taxon>
        <taxon>Cystobacterineae</taxon>
        <taxon>Archangiaceae</taxon>
        <taxon>Hyalangium</taxon>
    </lineage>
</organism>
<name>A0A085VWJ6_9BACT</name>
<keyword evidence="3" id="KW-1185">Reference proteome</keyword>
<dbReference type="AlphaFoldDB" id="A0A085VWJ6"/>
<dbReference type="InterPro" id="IPR050570">
    <property type="entry name" value="Cell_wall_metabolism_enzyme"/>
</dbReference>
<feature type="domain" description="M23ase beta-sheet core" evidence="1">
    <location>
        <begin position="226"/>
        <end position="320"/>
    </location>
</feature>
<dbReference type="PANTHER" id="PTHR21666">
    <property type="entry name" value="PEPTIDASE-RELATED"/>
    <property type="match status" value="1"/>
</dbReference>
<dbReference type="STRING" id="394096.DB31_6082"/>
<protein>
    <submittedName>
        <fullName evidence="2">Cell wall endopeptidase, family M23/M37</fullName>
    </submittedName>
</protein>
<dbReference type="Pfam" id="PF01551">
    <property type="entry name" value="Peptidase_M23"/>
    <property type="match status" value="1"/>
</dbReference>
<accession>A0A085VWJ6</accession>
<dbReference type="GO" id="GO:0004222">
    <property type="term" value="F:metalloendopeptidase activity"/>
    <property type="evidence" value="ECO:0007669"/>
    <property type="project" value="TreeGrafter"/>
</dbReference>
<dbReference type="InterPro" id="IPR011055">
    <property type="entry name" value="Dup_hybrid_motif"/>
</dbReference>
<dbReference type="PANTHER" id="PTHR21666:SF286">
    <property type="entry name" value="LIPOPROTEIN NLPD"/>
    <property type="match status" value="1"/>
</dbReference>
<dbReference type="RefSeq" id="WP_240487269.1">
    <property type="nucleotide sequence ID" value="NZ_JMCB01000032.1"/>
</dbReference>
<evidence type="ECO:0000259" key="1">
    <source>
        <dbReference type="Pfam" id="PF01551"/>
    </source>
</evidence>
<sequence>MFSRNARGLLDFLMASLCLWTAYHHTPAGALVRRASAWAFNTRSTARPLLAYYDGVSSTGVTTSALVPEVPLVRPISEAGALAYGTHLALKGLQPKAQKPALALAAELGLSSEALLDAAKGPVTARKLLETLEGEFPSEEARLTAVFAGRIPARYALERVSAEGGSPTLEQLARQLPPGFEDAQVAANQALALTTAFGLAWPVPENTRVASPFGYRVHPTLGYRKLHTGVDLSVPQGTQVHVVDDGVVRRASEDSVNGRVLIIDHGRGVSTAYCHNSELLVKVGQRVKRGELIAHSGNTGRSTGPHLHYQLELASQPVDPLRFRRGSLPVAAGSRP</sequence>
<dbReference type="CDD" id="cd12797">
    <property type="entry name" value="M23_peptidase"/>
    <property type="match status" value="1"/>
</dbReference>